<dbReference type="EMBL" id="WMBE01000001">
    <property type="protein sequence ID" value="MDG0866336.1"/>
    <property type="molecule type" value="Genomic_DNA"/>
</dbReference>
<dbReference type="AlphaFoldDB" id="A0ABD4XNZ6"/>
<dbReference type="Proteomes" id="UP001321249">
    <property type="component" value="Unassembled WGS sequence"/>
</dbReference>
<name>A0ABD4XNZ6_9CHLR</name>
<proteinExistence type="predicted"/>
<sequence length="134" mass="15339">MKIMIVFKGVIIEESLADLNVLSHVKIVSTRVEPVTDAHETPWAKQWTLHNVEISGEEALHVAGEISNSLVADHAWYADFKSLELHYIIYRGKVFMVDRTSADQYNEAKQYGLLLGIPAHQVDFHPDVELWERK</sequence>
<evidence type="ECO:0000313" key="1">
    <source>
        <dbReference type="EMBL" id="MDG0866336.1"/>
    </source>
</evidence>
<accession>A0ABD4XNZ6</accession>
<protein>
    <submittedName>
        <fullName evidence="1">Uncharacterized protein</fullName>
    </submittedName>
</protein>
<dbReference type="RefSeq" id="WP_342835821.1">
    <property type="nucleotide sequence ID" value="NZ_CP046146.1"/>
</dbReference>
<gene>
    <name evidence="1" type="ORF">GKO46_04520</name>
</gene>
<comment type="caution">
    <text evidence="1">The sequence shown here is derived from an EMBL/GenBank/DDBJ whole genome shotgun (WGS) entry which is preliminary data.</text>
</comment>
<evidence type="ECO:0000313" key="2">
    <source>
        <dbReference type="Proteomes" id="UP001321249"/>
    </source>
</evidence>
<reference evidence="1 2" key="1">
    <citation type="submission" date="2019-11" db="EMBL/GenBank/DDBJ databases">
        <authorList>
            <person name="Cho J.-C."/>
        </authorList>
    </citation>
    <scope>NUCLEOTIDE SEQUENCE [LARGE SCALE GENOMIC DNA]</scope>
    <source>
        <strain evidence="1 2">JH702</strain>
    </source>
</reference>
<organism evidence="1 2">
    <name type="scientific">Candidatus Lucifugimonas marina</name>
    <dbReference type="NCBI Taxonomy" id="3038979"/>
    <lineage>
        <taxon>Bacteria</taxon>
        <taxon>Bacillati</taxon>
        <taxon>Chloroflexota</taxon>
        <taxon>Dehalococcoidia</taxon>
        <taxon>SAR202 cluster</taxon>
        <taxon>Candidatus Lucifugimonadales</taxon>
        <taxon>Candidatus Lucifugimonadaceae</taxon>
        <taxon>Candidatus Lucifugimonas</taxon>
    </lineage>
</organism>